<dbReference type="AlphaFoldDB" id="A0A5C3FBA8"/>
<accession>A0A5C3FBA8</accession>
<evidence type="ECO:0000256" key="1">
    <source>
        <dbReference type="SAM" id="SignalP"/>
    </source>
</evidence>
<keyword evidence="3" id="KW-1185">Reference proteome</keyword>
<evidence type="ECO:0000313" key="2">
    <source>
        <dbReference type="EMBL" id="SPO41744.1"/>
    </source>
</evidence>
<evidence type="ECO:0000313" key="3">
    <source>
        <dbReference type="Proteomes" id="UP000323386"/>
    </source>
</evidence>
<keyword evidence="1" id="KW-0732">Signal</keyword>
<organism evidence="2 3">
    <name type="scientific">Pseudozyma flocculosa</name>
    <dbReference type="NCBI Taxonomy" id="84751"/>
    <lineage>
        <taxon>Eukaryota</taxon>
        <taxon>Fungi</taxon>
        <taxon>Dikarya</taxon>
        <taxon>Basidiomycota</taxon>
        <taxon>Ustilaginomycotina</taxon>
        <taxon>Ustilaginomycetes</taxon>
        <taxon>Ustilaginales</taxon>
        <taxon>Ustilaginaceae</taxon>
        <taxon>Pseudozyma</taxon>
    </lineage>
</organism>
<reference evidence="2 3" key="1">
    <citation type="submission" date="2018-03" db="EMBL/GenBank/DDBJ databases">
        <authorList>
            <person name="Guldener U."/>
        </authorList>
    </citation>
    <scope>NUCLEOTIDE SEQUENCE [LARGE SCALE GENOMIC DNA]</scope>
    <source>
        <strain evidence="2 3">DAOM196992</strain>
    </source>
</reference>
<feature type="chain" id="PRO_5022706747" evidence="1">
    <location>
        <begin position="32"/>
        <end position="272"/>
    </location>
</feature>
<dbReference type="Proteomes" id="UP000323386">
    <property type="component" value="Unassembled WGS sequence"/>
</dbReference>
<feature type="signal peptide" evidence="1">
    <location>
        <begin position="1"/>
        <end position="31"/>
    </location>
</feature>
<sequence>MLSHRRVGLRLALVALSLLLLSITMLQIARCRPMDDGSMVGATSEALEALYRALDQEEAESLGTVAHSFQPHSVGQPASSHSHPGGAYHAVAQIERPQPLYQLQQVEPFGPIPRFVHPTAFTTMNAVIGYEDLEKASVEERNLVLQKYTDDFVYGPASGIHWDEAANEFVPFRFRDDVRIKRHTEFLIRRRGTDLTKPARPGPLLEYIVNNFLVRYIPDLASSNAQFKAYYVIAVPLDEVMRPRNSNGAPILYGRIKEVGELEVPTGRRRRA</sequence>
<proteinExistence type="predicted"/>
<protein>
    <submittedName>
        <fullName evidence="2">Uncharacterized protein</fullName>
    </submittedName>
</protein>
<gene>
    <name evidence="2" type="ORF">PSFLO_07226</name>
</gene>
<dbReference type="EMBL" id="OOIP01000031">
    <property type="protein sequence ID" value="SPO41744.1"/>
    <property type="molecule type" value="Genomic_DNA"/>
</dbReference>
<name>A0A5C3FBA8_9BASI</name>